<feature type="binding site" evidence="5">
    <location>
        <position position="253"/>
    </location>
    <ligand>
        <name>Mn(2+)</name>
        <dbReference type="ChEBI" id="CHEBI:29035"/>
        <label>1</label>
    </ligand>
</feature>
<keyword evidence="2" id="KW-0378">Hydrolase</keyword>
<dbReference type="Gene3D" id="3.40.800.10">
    <property type="entry name" value="Ureohydrolase domain"/>
    <property type="match status" value="1"/>
</dbReference>
<comment type="cofactor">
    <cofactor evidence="5">
        <name>Mn(2+)</name>
        <dbReference type="ChEBI" id="CHEBI:29035"/>
    </cofactor>
    <text evidence="5">Binds 2 manganese ions per subunit.</text>
</comment>
<evidence type="ECO:0000256" key="2">
    <source>
        <dbReference type="ARBA" id="ARBA00022801"/>
    </source>
</evidence>
<dbReference type="GO" id="GO:0006547">
    <property type="term" value="P:L-histidine metabolic process"/>
    <property type="evidence" value="ECO:0007669"/>
    <property type="project" value="UniProtKB-KW"/>
</dbReference>
<evidence type="ECO:0000256" key="3">
    <source>
        <dbReference type="ARBA" id="ARBA00022808"/>
    </source>
</evidence>
<evidence type="ECO:0000313" key="7">
    <source>
        <dbReference type="EMBL" id="KMM36933.1"/>
    </source>
</evidence>
<dbReference type="RefSeq" id="WP_048311649.1">
    <property type="nucleotide sequence ID" value="NZ_CP119526.1"/>
</dbReference>
<reference evidence="7" key="1">
    <citation type="submission" date="2015-06" db="EMBL/GenBank/DDBJ databases">
        <authorList>
            <person name="Liu B."/>
            <person name="Wang J."/>
            <person name="Zhu Y."/>
            <person name="Liu G."/>
            <person name="Chen Q."/>
            <person name="Zheng C."/>
            <person name="Che J."/>
            <person name="Ge C."/>
            <person name="Shi H."/>
            <person name="Pan Z."/>
            <person name="Liu X."/>
        </authorList>
    </citation>
    <scope>NUCLEOTIDE SEQUENCE [LARGE SCALE GENOMIC DNA]</scope>
    <source>
        <strain evidence="7">DSM 16346</strain>
    </source>
</reference>
<keyword evidence="8" id="KW-1185">Reference proteome</keyword>
<evidence type="ECO:0000256" key="4">
    <source>
        <dbReference type="ARBA" id="ARBA00023211"/>
    </source>
</evidence>
<dbReference type="PANTHER" id="PTHR11358:SF35">
    <property type="entry name" value="FORMIMIDOYLGLUTAMASE"/>
    <property type="match status" value="1"/>
</dbReference>
<feature type="binding site" evidence="5">
    <location>
        <position position="164"/>
    </location>
    <ligand>
        <name>Mn(2+)</name>
        <dbReference type="ChEBI" id="CHEBI:29035"/>
        <label>1</label>
    </ligand>
</feature>
<dbReference type="EMBL" id="LELK01000004">
    <property type="protein sequence ID" value="KMM36933.1"/>
    <property type="molecule type" value="Genomic_DNA"/>
</dbReference>
<name>A0A0J6CUR3_9BACL</name>
<dbReference type="GO" id="GO:0033389">
    <property type="term" value="P:putrescine biosynthetic process from arginine, via agmatine"/>
    <property type="evidence" value="ECO:0007669"/>
    <property type="project" value="TreeGrafter"/>
</dbReference>
<keyword evidence="1 5" id="KW-0479">Metal-binding</keyword>
<feature type="binding site" evidence="5">
    <location>
        <position position="137"/>
    </location>
    <ligand>
        <name>Mn(2+)</name>
        <dbReference type="ChEBI" id="CHEBI:29035"/>
        <label>1</label>
    </ligand>
</feature>
<dbReference type="PROSITE" id="PS51409">
    <property type="entry name" value="ARGINASE_2"/>
    <property type="match status" value="1"/>
</dbReference>
<dbReference type="OrthoDB" id="9788689at2"/>
<organism evidence="7 8">
    <name type="scientific">Guptibacillus hwajinpoensis</name>
    <dbReference type="NCBI Taxonomy" id="208199"/>
    <lineage>
        <taxon>Bacteria</taxon>
        <taxon>Bacillati</taxon>
        <taxon>Bacillota</taxon>
        <taxon>Bacilli</taxon>
        <taxon>Bacillales</taxon>
        <taxon>Guptibacillaceae</taxon>
        <taxon>Guptibacillus</taxon>
    </lineage>
</organism>
<feature type="binding site" evidence="5">
    <location>
        <position position="162"/>
    </location>
    <ligand>
        <name>Mn(2+)</name>
        <dbReference type="ChEBI" id="CHEBI:29035"/>
        <label>1</label>
    </ligand>
</feature>
<dbReference type="GO" id="GO:0008783">
    <property type="term" value="F:agmatinase activity"/>
    <property type="evidence" value="ECO:0007669"/>
    <property type="project" value="TreeGrafter"/>
</dbReference>
<dbReference type="CDD" id="cd09990">
    <property type="entry name" value="Agmatinase-like"/>
    <property type="match status" value="1"/>
</dbReference>
<comment type="similarity">
    <text evidence="6">Belongs to the arginase family.</text>
</comment>
<evidence type="ECO:0000256" key="5">
    <source>
        <dbReference type="PIRSR" id="PIRSR036979-1"/>
    </source>
</evidence>
<dbReference type="PRINTS" id="PR00116">
    <property type="entry name" value="ARGINASE"/>
</dbReference>
<accession>A0A0J6CUR3</accession>
<protein>
    <submittedName>
        <fullName evidence="7">Formimidoylglutamase</fullName>
    </submittedName>
</protein>
<sequence>MSQYPYPMLDRPFAVFRKNDKKKEKTVNEWIQTLPMSGYDNLENFDVVHLGIPLSRSSISASAASEAPNALRNAWKYFSTYQIETNIDLADMQIVDLGDVKQSITDIAQSHRSISEAMYEMRTNHPKALPVCIGGDHSITARLIEGWKRAHPKKTIGILQFDTHFDLRPLDQGPSNGTPMRFLIEEGIVDGKHIHTLGLHGFFNSRSLKEYADSAGVTYRTMNEMRRNGISRTVKESLEVLSQNVDAIYITVDMDVLDTAYAPGAPASTPGGMRTDELFEAVFLAGQAPKTSAMDLVCLDPRLDVREATVKAGVHVMLCFLTGYWDRKRRGR</sequence>
<dbReference type="Proteomes" id="UP000035996">
    <property type="component" value="Unassembled WGS sequence"/>
</dbReference>
<gene>
    <name evidence="7" type="ORF">AB986_13550</name>
</gene>
<dbReference type="Pfam" id="PF00491">
    <property type="entry name" value="Arginase"/>
    <property type="match status" value="1"/>
</dbReference>
<dbReference type="PIRSF" id="PIRSF036979">
    <property type="entry name" value="Arginase"/>
    <property type="match status" value="1"/>
</dbReference>
<dbReference type="PATRIC" id="fig|157733.3.peg.759"/>
<keyword evidence="4 5" id="KW-0464">Manganese</keyword>
<feature type="binding site" evidence="5">
    <location>
        <position position="166"/>
    </location>
    <ligand>
        <name>Mn(2+)</name>
        <dbReference type="ChEBI" id="CHEBI:29035"/>
        <label>1</label>
    </ligand>
</feature>
<dbReference type="PANTHER" id="PTHR11358">
    <property type="entry name" value="ARGINASE/AGMATINASE"/>
    <property type="match status" value="1"/>
</dbReference>
<evidence type="ECO:0000256" key="1">
    <source>
        <dbReference type="ARBA" id="ARBA00022723"/>
    </source>
</evidence>
<proteinExistence type="inferred from homology"/>
<dbReference type="AlphaFoldDB" id="A0A0J6CUR3"/>
<keyword evidence="3" id="KW-0369">Histidine metabolism</keyword>
<dbReference type="STRING" id="157733.AB986_13550"/>
<dbReference type="InterPro" id="IPR023696">
    <property type="entry name" value="Ureohydrolase_dom_sf"/>
</dbReference>
<evidence type="ECO:0000313" key="8">
    <source>
        <dbReference type="Proteomes" id="UP000035996"/>
    </source>
</evidence>
<dbReference type="SUPFAM" id="SSF52768">
    <property type="entry name" value="Arginase/deacetylase"/>
    <property type="match status" value="1"/>
</dbReference>
<dbReference type="GO" id="GO:0046872">
    <property type="term" value="F:metal ion binding"/>
    <property type="evidence" value="ECO:0007669"/>
    <property type="project" value="UniProtKB-KW"/>
</dbReference>
<comment type="caution">
    <text evidence="7">The sequence shown here is derived from an EMBL/GenBank/DDBJ whole genome shotgun (WGS) entry which is preliminary data.</text>
</comment>
<evidence type="ECO:0000256" key="6">
    <source>
        <dbReference type="PROSITE-ProRule" id="PRU00742"/>
    </source>
</evidence>
<feature type="binding site" evidence="5">
    <location>
        <position position="255"/>
    </location>
    <ligand>
        <name>Mn(2+)</name>
        <dbReference type="ChEBI" id="CHEBI:29035"/>
        <label>1</label>
    </ligand>
</feature>
<dbReference type="InterPro" id="IPR006035">
    <property type="entry name" value="Ureohydrolase"/>
</dbReference>